<evidence type="ECO:0000313" key="1">
    <source>
        <dbReference type="EMBL" id="GJT73038.1"/>
    </source>
</evidence>
<keyword evidence="2" id="KW-1185">Reference proteome</keyword>
<feature type="non-terminal residue" evidence="1">
    <location>
        <position position="1"/>
    </location>
</feature>
<dbReference type="EMBL" id="BQNB010018315">
    <property type="protein sequence ID" value="GJT73038.1"/>
    <property type="molecule type" value="Genomic_DNA"/>
</dbReference>
<accession>A0ABQ5GCK9</accession>
<organism evidence="1 2">
    <name type="scientific">Tanacetum coccineum</name>
    <dbReference type="NCBI Taxonomy" id="301880"/>
    <lineage>
        <taxon>Eukaryota</taxon>
        <taxon>Viridiplantae</taxon>
        <taxon>Streptophyta</taxon>
        <taxon>Embryophyta</taxon>
        <taxon>Tracheophyta</taxon>
        <taxon>Spermatophyta</taxon>
        <taxon>Magnoliopsida</taxon>
        <taxon>eudicotyledons</taxon>
        <taxon>Gunneridae</taxon>
        <taxon>Pentapetalae</taxon>
        <taxon>asterids</taxon>
        <taxon>campanulids</taxon>
        <taxon>Asterales</taxon>
        <taxon>Asteraceae</taxon>
        <taxon>Asteroideae</taxon>
        <taxon>Anthemideae</taxon>
        <taxon>Anthemidinae</taxon>
        <taxon>Tanacetum</taxon>
    </lineage>
</organism>
<comment type="caution">
    <text evidence="1">The sequence shown here is derived from an EMBL/GenBank/DDBJ whole genome shotgun (WGS) entry which is preliminary data.</text>
</comment>
<name>A0ABQ5GCK9_9ASTR</name>
<evidence type="ECO:0000313" key="2">
    <source>
        <dbReference type="Proteomes" id="UP001151760"/>
    </source>
</evidence>
<sequence length="322" mass="35667">ESMKDDCEVGCPKPASVGIDNNHGVVGVTNEESDTHTHCVGSKVMGENTTAAQEDVVILSLADAHTSNMCLNLWGMNSYARALVEISAENEFVESLVVAVPIAKTKGVNQVSKSKASLRVPKGKPKFIYRHVSKPTNNQVDTSKPKVYFASKEDMNLACEKPSTCSRVTNDESIRPTTKNAKSNYIQDDIDLGQLRSYIEKRMEEEKVFDINNDVVVSANISNAHVEGSGNDKGRLLEQFLKSRKASKDKHHSLSDSDDSEFEEVCITDPIPGGGFLDGLEADFDGYDGYEAPIYDLNEKEQAFYDQYDIRLNIRHWKSFVG</sequence>
<reference evidence="1" key="2">
    <citation type="submission" date="2022-01" db="EMBL/GenBank/DDBJ databases">
        <authorList>
            <person name="Yamashiro T."/>
            <person name="Shiraishi A."/>
            <person name="Satake H."/>
            <person name="Nakayama K."/>
        </authorList>
    </citation>
    <scope>NUCLEOTIDE SEQUENCE</scope>
</reference>
<protein>
    <submittedName>
        <fullName evidence="1">Uncharacterized protein</fullName>
    </submittedName>
</protein>
<proteinExistence type="predicted"/>
<gene>
    <name evidence="1" type="ORF">Tco_1032324</name>
</gene>
<dbReference type="Proteomes" id="UP001151760">
    <property type="component" value="Unassembled WGS sequence"/>
</dbReference>
<reference evidence="1" key="1">
    <citation type="journal article" date="2022" name="Int. J. Mol. Sci.">
        <title>Draft Genome of Tanacetum Coccineum: Genomic Comparison of Closely Related Tanacetum-Family Plants.</title>
        <authorList>
            <person name="Yamashiro T."/>
            <person name="Shiraishi A."/>
            <person name="Nakayama K."/>
            <person name="Satake H."/>
        </authorList>
    </citation>
    <scope>NUCLEOTIDE SEQUENCE</scope>
</reference>